<feature type="domain" description="Zinc finger PHD-type" evidence="4">
    <location>
        <begin position="32"/>
        <end position="74"/>
    </location>
</feature>
<dbReference type="InterPro" id="IPR011011">
    <property type="entry name" value="Znf_FYVE_PHD"/>
</dbReference>
<accession>A0A2J7ZY09</accession>
<evidence type="ECO:0000256" key="3">
    <source>
        <dbReference type="ARBA" id="ARBA00022833"/>
    </source>
</evidence>
<evidence type="ECO:0000256" key="1">
    <source>
        <dbReference type="ARBA" id="ARBA00022723"/>
    </source>
</evidence>
<gene>
    <name evidence="5" type="ORF">TSOC_008550</name>
</gene>
<dbReference type="Pfam" id="PF00628">
    <property type="entry name" value="PHD"/>
    <property type="match status" value="1"/>
</dbReference>
<dbReference type="OrthoDB" id="515259at2759"/>
<evidence type="ECO:0000313" key="5">
    <source>
        <dbReference type="EMBL" id="PNH05142.1"/>
    </source>
</evidence>
<dbReference type="Proteomes" id="UP000236333">
    <property type="component" value="Unassembled WGS sequence"/>
</dbReference>
<keyword evidence="2" id="KW-0863">Zinc-finger</keyword>
<dbReference type="SUPFAM" id="SSF57903">
    <property type="entry name" value="FYVE/PHD zinc finger"/>
    <property type="match status" value="1"/>
</dbReference>
<dbReference type="AlphaFoldDB" id="A0A2J7ZY09"/>
<dbReference type="InterPro" id="IPR013083">
    <property type="entry name" value="Znf_RING/FYVE/PHD"/>
</dbReference>
<proteinExistence type="predicted"/>
<reference evidence="5 6" key="1">
    <citation type="journal article" date="2017" name="Mol. Biol. Evol.">
        <title>The 4-celled Tetrabaena socialis nuclear genome reveals the essential components for genetic control of cell number at the origin of multicellularity in the volvocine lineage.</title>
        <authorList>
            <person name="Featherston J."/>
            <person name="Arakaki Y."/>
            <person name="Hanschen E.R."/>
            <person name="Ferris P.J."/>
            <person name="Michod R.E."/>
            <person name="Olson B.J.S.C."/>
            <person name="Nozaki H."/>
            <person name="Durand P.M."/>
        </authorList>
    </citation>
    <scope>NUCLEOTIDE SEQUENCE [LARGE SCALE GENOMIC DNA]</scope>
    <source>
        <strain evidence="5 6">NIES-571</strain>
    </source>
</reference>
<protein>
    <submittedName>
        <fullName evidence="5">Remodeling and spacing factor 1</fullName>
    </submittedName>
</protein>
<keyword evidence="3" id="KW-0862">Zinc</keyword>
<dbReference type="GO" id="GO:0008270">
    <property type="term" value="F:zinc ion binding"/>
    <property type="evidence" value="ECO:0007669"/>
    <property type="project" value="UniProtKB-KW"/>
</dbReference>
<keyword evidence="6" id="KW-1185">Reference proteome</keyword>
<keyword evidence="1" id="KW-0479">Metal-binding</keyword>
<organism evidence="5 6">
    <name type="scientific">Tetrabaena socialis</name>
    <dbReference type="NCBI Taxonomy" id="47790"/>
    <lineage>
        <taxon>Eukaryota</taxon>
        <taxon>Viridiplantae</taxon>
        <taxon>Chlorophyta</taxon>
        <taxon>core chlorophytes</taxon>
        <taxon>Chlorophyceae</taxon>
        <taxon>CS clade</taxon>
        <taxon>Chlamydomonadales</taxon>
        <taxon>Tetrabaenaceae</taxon>
        <taxon>Tetrabaena</taxon>
    </lineage>
</organism>
<dbReference type="EMBL" id="PGGS01000330">
    <property type="protein sequence ID" value="PNH05142.1"/>
    <property type="molecule type" value="Genomic_DNA"/>
</dbReference>
<comment type="caution">
    <text evidence="5">The sequence shown here is derived from an EMBL/GenBank/DDBJ whole genome shotgun (WGS) entry which is preliminary data.</text>
</comment>
<sequence length="297" mass="32493">MTAHVTHCAPCHLPIDGHDIDPRLARPSPSHPCEACGFPDGEEWMLLCLGWHTYCLQPPLTSIPDGTWVCPHCAQKGISASSIEARLRRNGRSNRHLGVAAYSGLKGRSHLFTVSYDDGTAESLSVPQLRSRITTIATKPCILPAPWSTLGLSPRCSTGCLVSTTRSSYMLSPQLFAPTTSGEAVSVQPKLQPSLLAWTSVPRVRSSCRGTGGGMLQLYFAVRAVWYGPELPALVCNRLFTKASRKPLPLEYAWMRSVQVLRMRSLISSCPLRCPGRVSPPLFVFRLVIFVVQIGRG</sequence>
<dbReference type="InterPro" id="IPR019787">
    <property type="entry name" value="Znf_PHD-finger"/>
</dbReference>
<evidence type="ECO:0000313" key="6">
    <source>
        <dbReference type="Proteomes" id="UP000236333"/>
    </source>
</evidence>
<dbReference type="SMART" id="SM00249">
    <property type="entry name" value="PHD"/>
    <property type="match status" value="1"/>
</dbReference>
<dbReference type="Gene3D" id="3.30.40.10">
    <property type="entry name" value="Zinc/RING finger domain, C3HC4 (zinc finger)"/>
    <property type="match status" value="1"/>
</dbReference>
<dbReference type="InterPro" id="IPR001965">
    <property type="entry name" value="Znf_PHD"/>
</dbReference>
<name>A0A2J7ZY09_9CHLO</name>
<evidence type="ECO:0000256" key="2">
    <source>
        <dbReference type="ARBA" id="ARBA00022771"/>
    </source>
</evidence>
<evidence type="ECO:0000259" key="4">
    <source>
        <dbReference type="SMART" id="SM00249"/>
    </source>
</evidence>